<dbReference type="SUPFAM" id="SSF55781">
    <property type="entry name" value="GAF domain-like"/>
    <property type="match status" value="1"/>
</dbReference>
<reference evidence="1" key="1">
    <citation type="journal article" date="2015" name="Nature">
        <title>Complex archaea that bridge the gap between prokaryotes and eukaryotes.</title>
        <authorList>
            <person name="Spang A."/>
            <person name="Saw J.H."/>
            <person name="Jorgensen S.L."/>
            <person name="Zaremba-Niedzwiedzka K."/>
            <person name="Martijn J."/>
            <person name="Lind A.E."/>
            <person name="van Eijk R."/>
            <person name="Schleper C."/>
            <person name="Guy L."/>
            <person name="Ettema T.J."/>
        </authorList>
    </citation>
    <scope>NUCLEOTIDE SEQUENCE</scope>
</reference>
<sequence>MSNTIQRLKDKAFIDSTRNILEKTNFQDAAQAIFNSCKELIGATSGYVALLSSDGSENEVLFLDSGGLPCSVDPYLPMPIRGLRGDAYSTGKAVYHNDFMNSKWIGFMPGGHVVLNNVMFA</sequence>
<evidence type="ECO:0008006" key="2">
    <source>
        <dbReference type="Google" id="ProtNLM"/>
    </source>
</evidence>
<evidence type="ECO:0000313" key="1">
    <source>
        <dbReference type="EMBL" id="KKK50158.1"/>
    </source>
</evidence>
<name>A0A0F8W0M1_9ZZZZ</name>
<dbReference type="AlphaFoldDB" id="A0A0F8W0M1"/>
<dbReference type="Gene3D" id="3.30.450.40">
    <property type="match status" value="1"/>
</dbReference>
<protein>
    <recommendedName>
        <fullName evidence="2">GAF domain-containing protein</fullName>
    </recommendedName>
</protein>
<accession>A0A0F8W0M1</accession>
<dbReference type="EMBL" id="LAZR01068161">
    <property type="protein sequence ID" value="KKK50158.1"/>
    <property type="molecule type" value="Genomic_DNA"/>
</dbReference>
<dbReference type="InterPro" id="IPR029016">
    <property type="entry name" value="GAF-like_dom_sf"/>
</dbReference>
<organism evidence="1">
    <name type="scientific">marine sediment metagenome</name>
    <dbReference type="NCBI Taxonomy" id="412755"/>
    <lineage>
        <taxon>unclassified sequences</taxon>
        <taxon>metagenomes</taxon>
        <taxon>ecological metagenomes</taxon>
    </lineage>
</organism>
<comment type="caution">
    <text evidence="1">The sequence shown here is derived from an EMBL/GenBank/DDBJ whole genome shotgun (WGS) entry which is preliminary data.</text>
</comment>
<proteinExistence type="predicted"/>
<gene>
    <name evidence="1" type="ORF">LCGC14_3127830</name>
</gene>
<feature type="non-terminal residue" evidence="1">
    <location>
        <position position="121"/>
    </location>
</feature>